<organism evidence="5 6">
    <name type="scientific">Bittarella massiliensis</name>
    <name type="common">ex Durand et al. 2017</name>
    <dbReference type="NCBI Taxonomy" id="1720313"/>
    <lineage>
        <taxon>Bacteria</taxon>
        <taxon>Bacillati</taxon>
        <taxon>Bacillota</taxon>
        <taxon>Clostridia</taxon>
        <taxon>Eubacteriales</taxon>
        <taxon>Oscillospiraceae</taxon>
        <taxon>Bittarella (ex Durand et al. 2017)</taxon>
    </lineage>
</organism>
<dbReference type="PANTHER" id="PTHR11806">
    <property type="entry name" value="GLUCOSE INHIBITED DIVISION PROTEIN A"/>
    <property type="match status" value="1"/>
</dbReference>
<sequence>IDDLVIKGVTDPYRMMTSRSEYRQILRQDNADQRLTPIGYRLGLCSQARYDALVEKKQAIDAELARLVGTSVSPTEELNTLLQELGSAPLRSGAKIADLLRRPQVGYDALAGV</sequence>
<dbReference type="Pfam" id="PF21680">
    <property type="entry name" value="GIDA_C_1st"/>
    <property type="match status" value="1"/>
</dbReference>
<dbReference type="InterPro" id="IPR049312">
    <property type="entry name" value="GIDA_C_N"/>
</dbReference>
<feature type="domain" description="tRNA uridine 5-carboxymethylaminomethyl modification enzyme C-terminal N-terninal subdomain" evidence="4">
    <location>
        <begin position="47"/>
        <end position="111"/>
    </location>
</feature>
<dbReference type="Proteomes" id="UP001205063">
    <property type="component" value="Unassembled WGS sequence"/>
</dbReference>
<keyword evidence="2" id="KW-0520">NAD</keyword>
<dbReference type="GO" id="GO:0005829">
    <property type="term" value="C:cytosol"/>
    <property type="evidence" value="ECO:0007669"/>
    <property type="project" value="TreeGrafter"/>
</dbReference>
<dbReference type="InterPro" id="IPR002218">
    <property type="entry name" value="MnmG-rel"/>
</dbReference>
<protein>
    <submittedName>
        <fullName evidence="5">tRNA uridine-5-carboxymethylaminomethyl(34) synthesis enzyme MnmG</fullName>
    </submittedName>
</protein>
<name>A0AAW5KKB6_9FIRM</name>
<gene>
    <name evidence="5" type="ORF">NE646_13695</name>
</gene>
<proteinExistence type="predicted"/>
<evidence type="ECO:0000313" key="6">
    <source>
        <dbReference type="Proteomes" id="UP001205063"/>
    </source>
</evidence>
<dbReference type="GO" id="GO:0002098">
    <property type="term" value="P:tRNA wobble uridine modification"/>
    <property type="evidence" value="ECO:0007669"/>
    <property type="project" value="TreeGrafter"/>
</dbReference>
<accession>A0AAW5KKB6</accession>
<comment type="subunit">
    <text evidence="3">Homodimer. Heterotetramer of two MnmE and two MnmG subunits.</text>
</comment>
<feature type="non-terminal residue" evidence="5">
    <location>
        <position position="1"/>
    </location>
</feature>
<reference evidence="5" key="1">
    <citation type="submission" date="2022-06" db="EMBL/GenBank/DDBJ databases">
        <title>Isolation of gut microbiota from human fecal samples.</title>
        <authorList>
            <person name="Pamer E.G."/>
            <person name="Barat B."/>
            <person name="Waligurski E."/>
            <person name="Medina S."/>
            <person name="Paddock L."/>
            <person name="Mostad J."/>
        </authorList>
    </citation>
    <scope>NUCLEOTIDE SEQUENCE</scope>
    <source>
        <strain evidence="5">DFI.7.96</strain>
    </source>
</reference>
<evidence type="ECO:0000259" key="4">
    <source>
        <dbReference type="Pfam" id="PF21680"/>
    </source>
</evidence>
<dbReference type="EMBL" id="JANGAB010000139">
    <property type="protein sequence ID" value="MCQ4950690.1"/>
    <property type="molecule type" value="Genomic_DNA"/>
</dbReference>
<feature type="non-terminal residue" evidence="5">
    <location>
        <position position="113"/>
    </location>
</feature>
<dbReference type="Gene3D" id="3.50.50.60">
    <property type="entry name" value="FAD/NAD(P)-binding domain"/>
    <property type="match status" value="1"/>
</dbReference>
<dbReference type="Gene3D" id="1.10.10.1800">
    <property type="entry name" value="tRNA uridine 5-carboxymethylaminomethyl modification enzyme MnmG/GidA"/>
    <property type="match status" value="1"/>
</dbReference>
<dbReference type="PANTHER" id="PTHR11806:SF0">
    <property type="entry name" value="PROTEIN MTO1 HOMOLOG, MITOCHONDRIAL"/>
    <property type="match status" value="1"/>
</dbReference>
<comment type="caution">
    <text evidence="5">The sequence shown here is derived from an EMBL/GenBank/DDBJ whole genome shotgun (WGS) entry which is preliminary data.</text>
</comment>
<evidence type="ECO:0000256" key="1">
    <source>
        <dbReference type="ARBA" id="ARBA00022694"/>
    </source>
</evidence>
<dbReference type="InterPro" id="IPR036188">
    <property type="entry name" value="FAD/NAD-bd_sf"/>
</dbReference>
<dbReference type="GO" id="GO:0050660">
    <property type="term" value="F:flavin adenine dinucleotide binding"/>
    <property type="evidence" value="ECO:0007669"/>
    <property type="project" value="InterPro"/>
</dbReference>
<evidence type="ECO:0000256" key="2">
    <source>
        <dbReference type="ARBA" id="ARBA00023027"/>
    </source>
</evidence>
<dbReference type="AlphaFoldDB" id="A0AAW5KKB6"/>
<keyword evidence="1" id="KW-0819">tRNA processing</keyword>
<evidence type="ECO:0000313" key="5">
    <source>
        <dbReference type="EMBL" id="MCQ4950690.1"/>
    </source>
</evidence>
<evidence type="ECO:0000256" key="3">
    <source>
        <dbReference type="ARBA" id="ARBA00025948"/>
    </source>
</evidence>
<dbReference type="GO" id="GO:0030488">
    <property type="term" value="P:tRNA methylation"/>
    <property type="evidence" value="ECO:0007669"/>
    <property type="project" value="TreeGrafter"/>
</dbReference>